<gene>
    <name evidence="5 6" type="primary">LOC106165761</name>
</gene>
<proteinExistence type="predicted"/>
<dbReference type="AlphaFoldDB" id="A0A1S3INB3"/>
<reference evidence="5 6" key="1">
    <citation type="submission" date="2025-04" db="UniProtKB">
        <authorList>
            <consortium name="RefSeq"/>
        </authorList>
    </citation>
    <scope>IDENTIFICATION</scope>
    <source>
        <tissue evidence="5 6">Gonads</tissue>
    </source>
</reference>
<dbReference type="InterPro" id="IPR029052">
    <property type="entry name" value="Metallo-depent_PP-like"/>
</dbReference>
<dbReference type="SUPFAM" id="SSF56300">
    <property type="entry name" value="Metallo-dependent phosphatases"/>
    <property type="match status" value="1"/>
</dbReference>
<keyword evidence="3" id="KW-0812">Transmembrane</keyword>
<dbReference type="Proteomes" id="UP000085678">
    <property type="component" value="Unplaced"/>
</dbReference>
<evidence type="ECO:0000256" key="1">
    <source>
        <dbReference type="ARBA" id="ARBA00022729"/>
    </source>
</evidence>
<accession>A0A1S3INB3</accession>
<dbReference type="PANTHER" id="PTHR45867:SF3">
    <property type="entry name" value="ACID PHOSPHATASE TYPE 7"/>
    <property type="match status" value="1"/>
</dbReference>
<dbReference type="InterPro" id="IPR008963">
    <property type="entry name" value="Purple_acid_Pase-like_N"/>
</dbReference>
<dbReference type="GO" id="GO:0046872">
    <property type="term" value="F:metal ion binding"/>
    <property type="evidence" value="ECO:0007669"/>
    <property type="project" value="InterPro"/>
</dbReference>
<evidence type="ECO:0000256" key="2">
    <source>
        <dbReference type="SAM" id="MobiDB-lite"/>
    </source>
</evidence>
<dbReference type="OrthoDB" id="45007at2759"/>
<name>A0A1S3INB3_LINAN</name>
<keyword evidence="3" id="KW-1133">Transmembrane helix</keyword>
<dbReference type="Gene3D" id="3.60.21.10">
    <property type="match status" value="1"/>
</dbReference>
<dbReference type="KEGG" id="lak:106165761"/>
<evidence type="ECO:0000313" key="4">
    <source>
        <dbReference type="Proteomes" id="UP000085678"/>
    </source>
</evidence>
<keyword evidence="1" id="KW-0732">Signal</keyword>
<dbReference type="GeneID" id="106165761"/>
<dbReference type="CDD" id="cd00839">
    <property type="entry name" value="MPP_PAPs"/>
    <property type="match status" value="1"/>
</dbReference>
<keyword evidence="3" id="KW-0472">Membrane</keyword>
<feature type="compositionally biased region" description="Acidic residues" evidence="2">
    <location>
        <begin position="491"/>
        <end position="502"/>
    </location>
</feature>
<sequence>MRVILEAGKSRLRNATLYFVIASYFIIVVGGEGSPSRACDGVHITPGHKTGQMTIMWTTALTREGSVRGHNMATGKPFILESWSFQMKENHSNSLSEYVIHRAFAMGLSPGVEYMYQPYTVEGGHVSYTFRTWPDSMDYRPEFLVYHSPHQTTLDTHHQLAQGVQRDHRFAGVLNLGKFGCDQNYEDYLKTMADMAAWIPIFTTTGKADITDNFNHYRKIFSMPGVVWPQQDLWYSFDIGRAHIISISSEVYFLSNQYLAQQQYSWLIQDLQTANNQKQRSDRPWIIVMLNQPLYCSGTPSCYANSAVLRDELEELMHTQGVDLVLTAQDNLFQRTWPVYKGKVKTESYLDPAGTVYINTGALTCDNISTSTELCRETWCAKKIPLDGAPSFGILSIHNKTHLLYEERDVASRDLLDSTWLIQHHHGPYGALTGHHPLVISVVVVLTLTIAFIAFLCVWGRKVKRYMKYQRDMAANKRNGNAFNFTSLDETELGPEEGVENDGQDRPNSQLQPIQAISEGVANGVVHSQNKHKTRTKTKNTYVALSEQPCEEC</sequence>
<evidence type="ECO:0000313" key="5">
    <source>
        <dbReference type="RefSeq" id="XP_013399567.1"/>
    </source>
</evidence>
<feature type="transmembrane region" description="Helical" evidence="3">
    <location>
        <begin position="12"/>
        <end position="31"/>
    </location>
</feature>
<keyword evidence="4" id="KW-1185">Reference proteome</keyword>
<feature type="region of interest" description="Disordered" evidence="2">
    <location>
        <begin position="491"/>
        <end position="511"/>
    </location>
</feature>
<dbReference type="RefSeq" id="XP_013399568.1">
    <property type="nucleotide sequence ID" value="XM_013544114.2"/>
</dbReference>
<dbReference type="SUPFAM" id="SSF49363">
    <property type="entry name" value="Purple acid phosphatase, N-terminal domain"/>
    <property type="match status" value="1"/>
</dbReference>
<evidence type="ECO:0000313" key="6">
    <source>
        <dbReference type="RefSeq" id="XP_013399568.1"/>
    </source>
</evidence>
<dbReference type="InterPro" id="IPR041792">
    <property type="entry name" value="MPP_PAP"/>
</dbReference>
<organism evidence="4 6">
    <name type="scientific">Lingula anatina</name>
    <name type="common">Brachiopod</name>
    <name type="synonym">Lingula unguis</name>
    <dbReference type="NCBI Taxonomy" id="7574"/>
    <lineage>
        <taxon>Eukaryota</taxon>
        <taxon>Metazoa</taxon>
        <taxon>Spiralia</taxon>
        <taxon>Lophotrochozoa</taxon>
        <taxon>Brachiopoda</taxon>
        <taxon>Linguliformea</taxon>
        <taxon>Lingulata</taxon>
        <taxon>Lingulida</taxon>
        <taxon>Linguloidea</taxon>
        <taxon>Lingulidae</taxon>
        <taxon>Lingula</taxon>
    </lineage>
</organism>
<dbReference type="GO" id="GO:0003993">
    <property type="term" value="F:acid phosphatase activity"/>
    <property type="evidence" value="ECO:0007669"/>
    <property type="project" value="InterPro"/>
</dbReference>
<evidence type="ECO:0000256" key="3">
    <source>
        <dbReference type="SAM" id="Phobius"/>
    </source>
</evidence>
<dbReference type="RefSeq" id="XP_013399567.1">
    <property type="nucleotide sequence ID" value="XM_013544113.2"/>
</dbReference>
<dbReference type="PANTHER" id="PTHR45867">
    <property type="entry name" value="PURPLE ACID PHOSPHATASE"/>
    <property type="match status" value="1"/>
</dbReference>
<dbReference type="Gene3D" id="2.60.40.380">
    <property type="entry name" value="Purple acid phosphatase-like, N-terminal"/>
    <property type="match status" value="1"/>
</dbReference>
<protein>
    <submittedName>
        <fullName evidence="5 6">Acid phosphatase type 7</fullName>
    </submittedName>
</protein>
<feature type="transmembrane region" description="Helical" evidence="3">
    <location>
        <begin position="438"/>
        <end position="459"/>
    </location>
</feature>